<evidence type="ECO:0000256" key="4">
    <source>
        <dbReference type="ARBA" id="ARBA00022737"/>
    </source>
</evidence>
<evidence type="ECO:0000313" key="13">
    <source>
        <dbReference type="EMBL" id="GHO49444.1"/>
    </source>
</evidence>
<evidence type="ECO:0000256" key="5">
    <source>
        <dbReference type="ARBA" id="ARBA00022741"/>
    </source>
</evidence>
<dbReference type="PROSITE" id="PS50082">
    <property type="entry name" value="WD_REPEATS_2"/>
    <property type="match status" value="4"/>
</dbReference>
<dbReference type="InterPro" id="IPR011009">
    <property type="entry name" value="Kinase-like_dom_sf"/>
</dbReference>
<feature type="binding site" evidence="9">
    <location>
        <position position="43"/>
    </location>
    <ligand>
        <name>ATP</name>
        <dbReference type="ChEBI" id="CHEBI:30616"/>
    </ligand>
</feature>
<gene>
    <name evidence="13" type="ORF">KSX_76070</name>
</gene>
<accession>A0A8J3IC85</accession>
<dbReference type="InterPro" id="IPR000719">
    <property type="entry name" value="Prot_kinase_dom"/>
</dbReference>
<dbReference type="InterPro" id="IPR019775">
    <property type="entry name" value="WD40_repeat_CS"/>
</dbReference>
<dbReference type="Pfam" id="PF00400">
    <property type="entry name" value="WD40"/>
    <property type="match status" value="4"/>
</dbReference>
<evidence type="ECO:0000256" key="1">
    <source>
        <dbReference type="ARBA" id="ARBA00012513"/>
    </source>
</evidence>
<dbReference type="PROSITE" id="PS50011">
    <property type="entry name" value="PROTEIN_KINASE_DOM"/>
    <property type="match status" value="1"/>
</dbReference>
<dbReference type="SMART" id="SM00220">
    <property type="entry name" value="S_TKc"/>
    <property type="match status" value="1"/>
</dbReference>
<keyword evidence="6" id="KW-0418">Kinase</keyword>
<dbReference type="PANTHER" id="PTHR43289">
    <property type="entry name" value="MITOGEN-ACTIVATED PROTEIN KINASE KINASE KINASE 20-RELATED"/>
    <property type="match status" value="1"/>
</dbReference>
<protein>
    <recommendedName>
        <fullName evidence="1">non-specific serine/threonine protein kinase</fullName>
        <ecNumber evidence="1">2.7.11.1</ecNumber>
    </recommendedName>
</protein>
<name>A0A8J3IC85_9CHLR</name>
<proteinExistence type="predicted"/>
<dbReference type="SUPFAM" id="SSF56112">
    <property type="entry name" value="Protein kinase-like (PK-like)"/>
    <property type="match status" value="1"/>
</dbReference>
<dbReference type="SUPFAM" id="SSF50978">
    <property type="entry name" value="WD40 repeat-like"/>
    <property type="match status" value="1"/>
</dbReference>
<feature type="repeat" description="WD" evidence="8">
    <location>
        <begin position="536"/>
        <end position="568"/>
    </location>
</feature>
<dbReference type="InterPro" id="IPR001680">
    <property type="entry name" value="WD40_rpt"/>
</dbReference>
<dbReference type="AlphaFoldDB" id="A0A8J3IC85"/>
<dbReference type="InterPro" id="IPR017441">
    <property type="entry name" value="Protein_kinase_ATP_BS"/>
</dbReference>
<evidence type="ECO:0000256" key="7">
    <source>
        <dbReference type="ARBA" id="ARBA00022840"/>
    </source>
</evidence>
<evidence type="ECO:0000256" key="2">
    <source>
        <dbReference type="ARBA" id="ARBA00022574"/>
    </source>
</evidence>
<evidence type="ECO:0000256" key="6">
    <source>
        <dbReference type="ARBA" id="ARBA00022777"/>
    </source>
</evidence>
<dbReference type="InterPro" id="IPR015943">
    <property type="entry name" value="WD40/YVTN_repeat-like_dom_sf"/>
</dbReference>
<dbReference type="RefSeq" id="WP_236031806.1">
    <property type="nucleotide sequence ID" value="NZ_BNJF01000005.1"/>
</dbReference>
<evidence type="ECO:0000256" key="11">
    <source>
        <dbReference type="SAM" id="Phobius"/>
    </source>
</evidence>
<reference evidence="13" key="1">
    <citation type="submission" date="2020-10" db="EMBL/GenBank/DDBJ databases">
        <title>Taxonomic study of unclassified bacteria belonging to the class Ktedonobacteria.</title>
        <authorList>
            <person name="Yabe S."/>
            <person name="Wang C.M."/>
            <person name="Zheng Y."/>
            <person name="Sakai Y."/>
            <person name="Cavaletti L."/>
            <person name="Monciardini P."/>
            <person name="Donadio S."/>
        </authorList>
    </citation>
    <scope>NUCLEOTIDE SEQUENCE</scope>
    <source>
        <strain evidence="13">SOSP1-1</strain>
    </source>
</reference>
<dbReference type="CDD" id="cd00200">
    <property type="entry name" value="WD40"/>
    <property type="match status" value="1"/>
</dbReference>
<feature type="repeat" description="WD" evidence="8">
    <location>
        <begin position="402"/>
        <end position="443"/>
    </location>
</feature>
<dbReference type="CDD" id="cd14014">
    <property type="entry name" value="STKc_PknB_like"/>
    <property type="match status" value="1"/>
</dbReference>
<evidence type="ECO:0000313" key="14">
    <source>
        <dbReference type="Proteomes" id="UP000612362"/>
    </source>
</evidence>
<evidence type="ECO:0000256" key="10">
    <source>
        <dbReference type="SAM" id="MobiDB-lite"/>
    </source>
</evidence>
<keyword evidence="11" id="KW-1133">Transmembrane helix</keyword>
<keyword evidence="2 8" id="KW-0853">WD repeat</keyword>
<feature type="compositionally biased region" description="Low complexity" evidence="10">
    <location>
        <begin position="296"/>
        <end position="309"/>
    </location>
</feature>
<dbReference type="Gene3D" id="2.130.10.10">
    <property type="entry name" value="YVTN repeat-like/Quinoprotein amine dehydrogenase"/>
    <property type="match status" value="2"/>
</dbReference>
<dbReference type="PROSITE" id="PS00107">
    <property type="entry name" value="PROTEIN_KINASE_ATP"/>
    <property type="match status" value="1"/>
</dbReference>
<dbReference type="SMART" id="SM00320">
    <property type="entry name" value="WD40"/>
    <property type="match status" value="7"/>
</dbReference>
<keyword evidence="11" id="KW-0472">Membrane</keyword>
<feature type="repeat" description="WD" evidence="8">
    <location>
        <begin position="672"/>
        <end position="695"/>
    </location>
</feature>
<dbReference type="PROSITE" id="PS50294">
    <property type="entry name" value="WD_REPEATS_REGION"/>
    <property type="match status" value="4"/>
</dbReference>
<keyword evidence="7 9" id="KW-0067">ATP-binding</keyword>
<keyword evidence="11" id="KW-0812">Transmembrane</keyword>
<evidence type="ECO:0000259" key="12">
    <source>
        <dbReference type="PROSITE" id="PS50011"/>
    </source>
</evidence>
<dbReference type="EMBL" id="BNJF01000005">
    <property type="protein sequence ID" value="GHO49444.1"/>
    <property type="molecule type" value="Genomic_DNA"/>
</dbReference>
<dbReference type="Gene3D" id="1.10.510.10">
    <property type="entry name" value="Transferase(Phosphotransferase) domain 1"/>
    <property type="match status" value="1"/>
</dbReference>
<sequence length="695" mass="76085">MEQQQRIGQQLGNYRLGRMLGRGGFAEVYLADHVHLNTQVAVKILSTRLTEDDVQEFRREAQLLASLVHPRIVRVLDFGVEDGSPYLVMDYAPNGTLRRAHPKGSRLPIESVVTLTRQVAEALQYAHDKRLIHRDVKPENILLGRDNEILLSDFGIALAFQSSHLQSTQNIAGTIAYMAPEQIQAHPVPASDQYALGTVVYEWLCGQRPFNGTYTEVAIKQSTVFPPAPSSLRSDLGPAFEQVVLRALHKDPQQRFPRILDFALALEQAAQQADSQLFIPTERRVNPPSLPGNYAPTPSSTSLSSLSTPGQYTPSTNPPAYVSGQAPSPYIPYGMPTPGTYVAPPAPKRRGRRSLLIGCAVGLVAVCAPTSWFAVTQGPKLARNVLNSAGGVTGLALPLLSYKGHKDYAYVVGWSPDGKYIASSSNEGTLLLWSADKGETRLSVRSLVQPPESDDYAWSLAWTAHPTQRLAAGFVDGTIQILDPNAGKRLLALDRQEGGVIPVLSWSPDGRYLAIVGSDDRARVYSYEPWKVVRTYGEHTDDVSSIAWSPDGKWLVTGSKDTTARIWEPLTGHTKMVYKGHASEVSSLSWSPDSKQIVSVERNQSAKIWEAATGTTRYTYQAPGGAPIGDAYWSNHGKYVSIYGGDAQLSLYDTHSGKIEKNIPTGVSFNHSWSPDDTRIVSASGEKTVDIWEVN</sequence>
<dbReference type="GO" id="GO:0005524">
    <property type="term" value="F:ATP binding"/>
    <property type="evidence" value="ECO:0007669"/>
    <property type="project" value="UniProtKB-UniRule"/>
</dbReference>
<keyword evidence="3" id="KW-0808">Transferase</keyword>
<dbReference type="PANTHER" id="PTHR43289:SF6">
    <property type="entry name" value="SERINE_THREONINE-PROTEIN KINASE NEKL-3"/>
    <property type="match status" value="1"/>
</dbReference>
<dbReference type="InterPro" id="IPR008271">
    <property type="entry name" value="Ser/Thr_kinase_AS"/>
</dbReference>
<feature type="domain" description="Protein kinase" evidence="12">
    <location>
        <begin position="14"/>
        <end position="279"/>
    </location>
</feature>
<dbReference type="PROSITE" id="PS00678">
    <property type="entry name" value="WD_REPEATS_1"/>
    <property type="match status" value="1"/>
</dbReference>
<evidence type="ECO:0000256" key="3">
    <source>
        <dbReference type="ARBA" id="ARBA00022679"/>
    </source>
</evidence>
<keyword evidence="4" id="KW-0677">Repeat</keyword>
<dbReference type="EC" id="2.7.11.1" evidence="1"/>
<dbReference type="GO" id="GO:0004674">
    <property type="term" value="F:protein serine/threonine kinase activity"/>
    <property type="evidence" value="ECO:0007669"/>
    <property type="project" value="UniProtKB-EC"/>
</dbReference>
<feature type="region of interest" description="Disordered" evidence="10">
    <location>
        <begin position="282"/>
        <end position="320"/>
    </location>
</feature>
<dbReference type="InterPro" id="IPR036322">
    <property type="entry name" value="WD40_repeat_dom_sf"/>
</dbReference>
<dbReference type="PROSITE" id="PS00108">
    <property type="entry name" value="PROTEIN_KINASE_ST"/>
    <property type="match status" value="1"/>
</dbReference>
<feature type="repeat" description="WD" evidence="8">
    <location>
        <begin position="578"/>
        <end position="619"/>
    </location>
</feature>
<dbReference type="Pfam" id="PF00069">
    <property type="entry name" value="Pkinase"/>
    <property type="match status" value="1"/>
</dbReference>
<evidence type="ECO:0000256" key="8">
    <source>
        <dbReference type="PROSITE-ProRule" id="PRU00221"/>
    </source>
</evidence>
<evidence type="ECO:0000256" key="9">
    <source>
        <dbReference type="PROSITE-ProRule" id="PRU10141"/>
    </source>
</evidence>
<keyword evidence="5 9" id="KW-0547">Nucleotide-binding</keyword>
<keyword evidence="14" id="KW-1185">Reference proteome</keyword>
<feature type="transmembrane region" description="Helical" evidence="11">
    <location>
        <begin position="355"/>
        <end position="375"/>
    </location>
</feature>
<organism evidence="13 14">
    <name type="scientific">Ktedonospora formicarum</name>
    <dbReference type="NCBI Taxonomy" id="2778364"/>
    <lineage>
        <taxon>Bacteria</taxon>
        <taxon>Bacillati</taxon>
        <taxon>Chloroflexota</taxon>
        <taxon>Ktedonobacteria</taxon>
        <taxon>Ktedonobacterales</taxon>
        <taxon>Ktedonobacteraceae</taxon>
        <taxon>Ktedonospora</taxon>
    </lineage>
</organism>
<dbReference type="Proteomes" id="UP000612362">
    <property type="component" value="Unassembled WGS sequence"/>
</dbReference>
<comment type="caution">
    <text evidence="13">The sequence shown here is derived from an EMBL/GenBank/DDBJ whole genome shotgun (WGS) entry which is preliminary data.</text>
</comment>